<protein>
    <submittedName>
        <fullName evidence="2">Uncharacterized protein</fullName>
    </submittedName>
</protein>
<dbReference type="AlphaFoldDB" id="A0A543DJC4"/>
<evidence type="ECO:0000256" key="1">
    <source>
        <dbReference type="SAM" id="MobiDB-lite"/>
    </source>
</evidence>
<comment type="caution">
    <text evidence="2">The sequence shown here is derived from an EMBL/GenBank/DDBJ whole genome shotgun (WGS) entry which is preliminary data.</text>
</comment>
<accession>A0A543DJC4</accession>
<sequence length="43" mass="4435">MSAAHPVDERRVREPTRGSVPVVGGRSVHEPVVAAALNGQSGT</sequence>
<feature type="region of interest" description="Disordered" evidence="1">
    <location>
        <begin position="1"/>
        <end position="26"/>
    </location>
</feature>
<evidence type="ECO:0000313" key="2">
    <source>
        <dbReference type="EMBL" id="TQM09438.1"/>
    </source>
</evidence>
<feature type="compositionally biased region" description="Low complexity" evidence="1">
    <location>
        <begin position="17"/>
        <end position="26"/>
    </location>
</feature>
<feature type="compositionally biased region" description="Basic and acidic residues" evidence="1">
    <location>
        <begin position="1"/>
        <end position="16"/>
    </location>
</feature>
<name>A0A543DJC4_9PSEU</name>
<evidence type="ECO:0000313" key="3">
    <source>
        <dbReference type="Proteomes" id="UP000315677"/>
    </source>
</evidence>
<proteinExistence type="predicted"/>
<gene>
    <name evidence="2" type="ORF">FB558_5197</name>
</gene>
<keyword evidence="3" id="KW-1185">Reference proteome</keyword>
<dbReference type="EMBL" id="VFPA01000003">
    <property type="protein sequence ID" value="TQM09438.1"/>
    <property type="molecule type" value="Genomic_DNA"/>
</dbReference>
<organism evidence="2 3">
    <name type="scientific">Pseudonocardia kunmingensis</name>
    <dbReference type="NCBI Taxonomy" id="630975"/>
    <lineage>
        <taxon>Bacteria</taxon>
        <taxon>Bacillati</taxon>
        <taxon>Actinomycetota</taxon>
        <taxon>Actinomycetes</taxon>
        <taxon>Pseudonocardiales</taxon>
        <taxon>Pseudonocardiaceae</taxon>
        <taxon>Pseudonocardia</taxon>
    </lineage>
</organism>
<dbReference type="Proteomes" id="UP000315677">
    <property type="component" value="Unassembled WGS sequence"/>
</dbReference>
<reference evidence="2 3" key="1">
    <citation type="submission" date="2019-06" db="EMBL/GenBank/DDBJ databases">
        <title>Sequencing the genomes of 1000 actinobacteria strains.</title>
        <authorList>
            <person name="Klenk H.-P."/>
        </authorList>
    </citation>
    <scope>NUCLEOTIDE SEQUENCE [LARGE SCALE GENOMIC DNA]</scope>
    <source>
        <strain evidence="2 3">DSM 45301</strain>
    </source>
</reference>